<evidence type="ECO:0000313" key="2">
    <source>
        <dbReference type="Proteomes" id="UP000003112"/>
    </source>
</evidence>
<name>E6K653_9BACT</name>
<accession>E6K653</accession>
<evidence type="ECO:0000313" key="1">
    <source>
        <dbReference type="EMBL" id="EFU31042.1"/>
    </source>
</evidence>
<dbReference type="Proteomes" id="UP000003112">
    <property type="component" value="Unassembled WGS sequence"/>
</dbReference>
<dbReference type="EMBL" id="AEPD01000021">
    <property type="protein sequence ID" value="EFU31042.1"/>
    <property type="molecule type" value="Genomic_DNA"/>
</dbReference>
<reference evidence="1 2" key="1">
    <citation type="submission" date="2010-10" db="EMBL/GenBank/DDBJ databases">
        <authorList>
            <person name="Muzny D."/>
            <person name="Qin X."/>
            <person name="Deng J."/>
            <person name="Jiang H."/>
            <person name="Liu Y."/>
            <person name="Qu J."/>
            <person name="Song X.-Z."/>
            <person name="Zhang L."/>
            <person name="Thornton R."/>
            <person name="Coyle M."/>
            <person name="Francisco L."/>
            <person name="Jackson L."/>
            <person name="Javaid M."/>
            <person name="Korchina V."/>
            <person name="Kovar C."/>
            <person name="Mata R."/>
            <person name="Mathew T."/>
            <person name="Ngo R."/>
            <person name="Nguyen L."/>
            <person name="Nguyen N."/>
            <person name="Okwuonu G."/>
            <person name="Ongeri F."/>
            <person name="Pham C."/>
            <person name="Simmons D."/>
            <person name="Wilczek-Boney K."/>
            <person name="Hale W."/>
            <person name="Jakkamsetti A."/>
            <person name="Pham P."/>
            <person name="Ruth R."/>
            <person name="San Lucas F."/>
            <person name="Warren J."/>
            <person name="Zhang J."/>
            <person name="Zhao Z."/>
            <person name="Zhou C."/>
            <person name="Zhu D."/>
            <person name="Lee S."/>
            <person name="Bess C."/>
            <person name="Blankenburg K."/>
            <person name="Forbes L."/>
            <person name="Fu Q."/>
            <person name="Gubbala S."/>
            <person name="Hirani K."/>
            <person name="Jayaseelan J.C."/>
            <person name="Lara F."/>
            <person name="Munidasa M."/>
            <person name="Palculict T."/>
            <person name="Patil S."/>
            <person name="Pu L.-L."/>
            <person name="Saada N."/>
            <person name="Tang L."/>
            <person name="Weissenberger G."/>
            <person name="Zhu Y."/>
            <person name="Hemphill L."/>
            <person name="Shang Y."/>
            <person name="Youmans B."/>
            <person name="Ayvaz T."/>
            <person name="Ross M."/>
            <person name="Santibanez J."/>
            <person name="Aqrawi P."/>
            <person name="Gross S."/>
            <person name="Joshi V."/>
            <person name="Fowler G."/>
            <person name="Nazareth L."/>
            <person name="Reid J."/>
            <person name="Worley K."/>
            <person name="Petrosino J."/>
            <person name="Highlander S."/>
            <person name="Gibbs R."/>
        </authorList>
    </citation>
    <scope>NUCLEOTIDE SEQUENCE [LARGE SCALE GENOMIC DNA]</scope>
    <source>
        <strain evidence="1 2">ATCC 33574</strain>
    </source>
</reference>
<comment type="caution">
    <text evidence="1">The sequence shown here is derived from an EMBL/GenBank/DDBJ whole genome shotgun (WGS) entry which is preliminary data.</text>
</comment>
<proteinExistence type="predicted"/>
<dbReference type="HOGENOM" id="CLU_3156236_0_0_10"/>
<sequence length="48" mass="5176">MEKPPLGGWGALGGWKIKKEEHRCAPLAGAKIQNNRGESKCDANSLDI</sequence>
<keyword evidence="2" id="KW-1185">Reference proteome</keyword>
<gene>
    <name evidence="1" type="ORF">HMPREF6485_1101</name>
</gene>
<protein>
    <submittedName>
        <fullName evidence="1">Uncharacterized protein</fullName>
    </submittedName>
</protein>
<dbReference type="AlphaFoldDB" id="E6K653"/>
<organism evidence="1 2">
    <name type="scientific">Segatella buccae ATCC 33574</name>
    <dbReference type="NCBI Taxonomy" id="873513"/>
    <lineage>
        <taxon>Bacteria</taxon>
        <taxon>Pseudomonadati</taxon>
        <taxon>Bacteroidota</taxon>
        <taxon>Bacteroidia</taxon>
        <taxon>Bacteroidales</taxon>
        <taxon>Prevotellaceae</taxon>
        <taxon>Segatella</taxon>
    </lineage>
</organism>
<dbReference type="STRING" id="873513.HMPREF6485_1101"/>